<dbReference type="InterPro" id="IPR000014">
    <property type="entry name" value="PAS"/>
</dbReference>
<feature type="domain" description="PAC" evidence="21">
    <location>
        <begin position="756"/>
        <end position="808"/>
    </location>
</feature>
<dbReference type="GO" id="GO:0005886">
    <property type="term" value="C:plasma membrane"/>
    <property type="evidence" value="ECO:0007669"/>
    <property type="project" value="UniProtKB-SubCell"/>
</dbReference>
<dbReference type="eggNOG" id="COG2205">
    <property type="taxonomic scope" value="Bacteria"/>
</dbReference>
<keyword evidence="13" id="KW-0472">Membrane</keyword>
<dbReference type="CDD" id="cd00130">
    <property type="entry name" value="PAS"/>
    <property type="match status" value="3"/>
</dbReference>
<dbReference type="Pfam" id="PF13426">
    <property type="entry name" value="PAS_9"/>
    <property type="match status" value="2"/>
</dbReference>
<keyword evidence="12" id="KW-0902">Two-component regulatory system</keyword>
<evidence type="ECO:0000256" key="10">
    <source>
        <dbReference type="ARBA" id="ARBA00022840"/>
    </source>
</evidence>
<keyword evidence="11" id="KW-1133">Transmembrane helix</keyword>
<dbReference type="InterPro" id="IPR013655">
    <property type="entry name" value="PAS_fold_3"/>
</dbReference>
<evidence type="ECO:0000259" key="19">
    <source>
        <dbReference type="PROSITE" id="PS50110"/>
    </source>
</evidence>
<feature type="domain" description="PAS" evidence="20">
    <location>
        <begin position="128"/>
        <end position="198"/>
    </location>
</feature>
<evidence type="ECO:0000256" key="2">
    <source>
        <dbReference type="ARBA" id="ARBA00004651"/>
    </source>
</evidence>
<dbReference type="SUPFAM" id="SSF55874">
    <property type="entry name" value="ATPase domain of HSP90 chaperone/DNA topoisomerase II/histidine kinase"/>
    <property type="match status" value="1"/>
</dbReference>
<proteinExistence type="predicted"/>
<keyword evidence="6" id="KW-0808">Transferase</keyword>
<dbReference type="CDD" id="cd00082">
    <property type="entry name" value="HisKA"/>
    <property type="match status" value="1"/>
</dbReference>
<evidence type="ECO:0000256" key="4">
    <source>
        <dbReference type="ARBA" id="ARBA00022475"/>
    </source>
</evidence>
<dbReference type="Gene3D" id="3.40.50.2300">
    <property type="match status" value="2"/>
</dbReference>
<evidence type="ECO:0000256" key="17">
    <source>
        <dbReference type="PROSITE-ProRule" id="PRU00169"/>
    </source>
</evidence>
<dbReference type="Proteomes" id="UP000009230">
    <property type="component" value="Chromosome"/>
</dbReference>
<dbReference type="SUPFAM" id="SSF47384">
    <property type="entry name" value="Homodimeric domain of signal transducing histidine kinase"/>
    <property type="match status" value="1"/>
</dbReference>
<evidence type="ECO:0000259" key="21">
    <source>
        <dbReference type="PROSITE" id="PS50113"/>
    </source>
</evidence>
<evidence type="ECO:0000256" key="12">
    <source>
        <dbReference type="ARBA" id="ARBA00023012"/>
    </source>
</evidence>
<dbReference type="Pfam" id="PF00072">
    <property type="entry name" value="Response_reg"/>
    <property type="match status" value="2"/>
</dbReference>
<dbReference type="Gene3D" id="3.30.450.20">
    <property type="entry name" value="PAS domain"/>
    <property type="match status" value="4"/>
</dbReference>
<evidence type="ECO:0000256" key="8">
    <source>
        <dbReference type="ARBA" id="ARBA00022741"/>
    </source>
</evidence>
<evidence type="ECO:0000259" key="20">
    <source>
        <dbReference type="PROSITE" id="PS50112"/>
    </source>
</evidence>
<dbReference type="PROSITE" id="PS50112">
    <property type="entry name" value="PAS"/>
    <property type="match status" value="3"/>
</dbReference>
<dbReference type="PANTHER" id="PTHR45339:SF1">
    <property type="entry name" value="HYBRID SIGNAL TRANSDUCTION HISTIDINE KINASE J"/>
    <property type="match status" value="1"/>
</dbReference>
<dbReference type="EMBL" id="CP002771">
    <property type="protein sequence ID" value="AEF54954.1"/>
    <property type="molecule type" value="Genomic_DNA"/>
</dbReference>
<keyword evidence="7" id="KW-0812">Transmembrane</keyword>
<feature type="domain" description="Response regulatory" evidence="19">
    <location>
        <begin position="1223"/>
        <end position="1342"/>
    </location>
</feature>
<accession>F6CRV1</accession>
<evidence type="ECO:0000256" key="9">
    <source>
        <dbReference type="ARBA" id="ARBA00022777"/>
    </source>
</evidence>
<dbReference type="Gene3D" id="1.10.287.130">
    <property type="match status" value="1"/>
</dbReference>
<feature type="domain" description="Histidine kinase" evidence="18">
    <location>
        <begin position="826"/>
        <end position="1047"/>
    </location>
</feature>
<evidence type="ECO:0000256" key="15">
    <source>
        <dbReference type="ARBA" id="ARBA00068150"/>
    </source>
</evidence>
<keyword evidence="10" id="KW-0067">ATP-binding</keyword>
<dbReference type="SUPFAM" id="SSF55781">
    <property type="entry name" value="GAF domain-like"/>
    <property type="match status" value="1"/>
</dbReference>
<dbReference type="eggNOG" id="COG2202">
    <property type="taxonomic scope" value="Bacteria"/>
</dbReference>
<feature type="modified residue" description="Phosphohistidine" evidence="16">
    <location>
        <position position="1423"/>
    </location>
</feature>
<dbReference type="Gene3D" id="2.10.70.100">
    <property type="match status" value="1"/>
</dbReference>
<dbReference type="SMART" id="SM00091">
    <property type="entry name" value="PAS"/>
    <property type="match status" value="4"/>
</dbReference>
<comment type="subunit">
    <text evidence="14">At low DSF concentrations, interacts with RpfF.</text>
</comment>
<dbReference type="SMART" id="SM00387">
    <property type="entry name" value="HATPase_c"/>
    <property type="match status" value="1"/>
</dbReference>
<dbReference type="Pfam" id="PF08447">
    <property type="entry name" value="PAS_3"/>
    <property type="match status" value="1"/>
</dbReference>
<dbReference type="InterPro" id="IPR036641">
    <property type="entry name" value="HPT_dom_sf"/>
</dbReference>
<dbReference type="FunFam" id="3.30.565.10:FF:000010">
    <property type="entry name" value="Sensor histidine kinase RcsC"/>
    <property type="match status" value="1"/>
</dbReference>
<dbReference type="Gene3D" id="1.20.120.160">
    <property type="entry name" value="HPT domain"/>
    <property type="match status" value="1"/>
</dbReference>
<dbReference type="GO" id="GO:0005524">
    <property type="term" value="F:ATP binding"/>
    <property type="evidence" value="ECO:0007669"/>
    <property type="project" value="UniProtKB-KW"/>
</dbReference>
<reference evidence="23 24" key="1">
    <citation type="journal article" date="2012" name="Stand. Genomic Sci.">
        <title>Complete genome sequence of Marinomonas posidonica type strain (IVIA-Po-181(T)).</title>
        <authorList>
            <person name="Lucas-Elio P."/>
            <person name="Goodwin L."/>
            <person name="Woyke T."/>
            <person name="Pitluck S."/>
            <person name="Nolan M."/>
            <person name="Kyrpides N.C."/>
            <person name="Detter J.C."/>
            <person name="Copeland A."/>
            <person name="Lu M."/>
            <person name="Bruce D."/>
            <person name="Detter C."/>
            <person name="Tapia R."/>
            <person name="Han S."/>
            <person name="Land M.L."/>
            <person name="Ivanova N."/>
            <person name="Mikhailova N."/>
            <person name="Johnston A.W."/>
            <person name="Sanchez-Amat A."/>
        </authorList>
    </citation>
    <scope>NUCLEOTIDE SEQUENCE [LARGE SCALE GENOMIC DNA]</scope>
    <source>
        <strain evidence="24">CECT 7376 / NCIMB 14433 / IVIA-Po-181</strain>
    </source>
</reference>
<dbReference type="InterPro" id="IPR005467">
    <property type="entry name" value="His_kinase_dom"/>
</dbReference>
<evidence type="ECO:0000256" key="1">
    <source>
        <dbReference type="ARBA" id="ARBA00000085"/>
    </source>
</evidence>
<dbReference type="InterPro" id="IPR013656">
    <property type="entry name" value="PAS_4"/>
</dbReference>
<evidence type="ECO:0000259" key="22">
    <source>
        <dbReference type="PROSITE" id="PS50894"/>
    </source>
</evidence>
<dbReference type="Gene3D" id="3.30.565.10">
    <property type="entry name" value="Histidine kinase-like ATPase, C-terminal domain"/>
    <property type="match status" value="1"/>
</dbReference>
<dbReference type="InterPro" id="IPR000700">
    <property type="entry name" value="PAS-assoc_C"/>
</dbReference>
<dbReference type="eggNOG" id="COG2203">
    <property type="taxonomic scope" value="Bacteria"/>
</dbReference>
<name>F6CRV1_MARPP</name>
<dbReference type="eggNOG" id="COG0642">
    <property type="taxonomic scope" value="Bacteria"/>
</dbReference>
<dbReference type="NCBIfam" id="TIGR00229">
    <property type="entry name" value="sensory_box"/>
    <property type="match status" value="3"/>
</dbReference>
<dbReference type="PROSITE" id="PS50109">
    <property type="entry name" value="HIS_KIN"/>
    <property type="match status" value="1"/>
</dbReference>
<dbReference type="PANTHER" id="PTHR45339">
    <property type="entry name" value="HYBRID SIGNAL TRANSDUCTION HISTIDINE KINASE J"/>
    <property type="match status" value="1"/>
</dbReference>
<evidence type="ECO:0000256" key="5">
    <source>
        <dbReference type="ARBA" id="ARBA00022553"/>
    </source>
</evidence>
<evidence type="ECO:0000256" key="3">
    <source>
        <dbReference type="ARBA" id="ARBA00012438"/>
    </source>
</evidence>
<dbReference type="InterPro" id="IPR001789">
    <property type="entry name" value="Sig_transdc_resp-reg_receiver"/>
</dbReference>
<protein>
    <recommendedName>
        <fullName evidence="15">Sensory/regulatory protein RpfC</fullName>
        <ecNumber evidence="3">2.7.13.3</ecNumber>
    </recommendedName>
</protein>
<feature type="modified residue" description="4-aspartylphosphate" evidence="17">
    <location>
        <position position="1272"/>
    </location>
</feature>
<feature type="domain" description="PAS" evidence="20">
    <location>
        <begin position="542"/>
        <end position="588"/>
    </location>
</feature>
<gene>
    <name evidence="23" type="ordered locus">Mar181_1916</name>
</gene>
<feature type="domain" description="PAC" evidence="21">
    <location>
        <begin position="615"/>
        <end position="667"/>
    </location>
</feature>
<dbReference type="PRINTS" id="PR00344">
    <property type="entry name" value="BCTRLSENSOR"/>
</dbReference>
<dbReference type="PROSITE" id="PS50113">
    <property type="entry name" value="PAC"/>
    <property type="match status" value="2"/>
</dbReference>
<dbReference type="PROSITE" id="PS50894">
    <property type="entry name" value="HPT"/>
    <property type="match status" value="1"/>
</dbReference>
<evidence type="ECO:0000256" key="6">
    <source>
        <dbReference type="ARBA" id="ARBA00022679"/>
    </source>
</evidence>
<dbReference type="SUPFAM" id="SSF55785">
    <property type="entry name" value="PYP-like sensor domain (PAS domain)"/>
    <property type="match status" value="4"/>
</dbReference>
<dbReference type="Gene3D" id="3.30.450.40">
    <property type="match status" value="1"/>
</dbReference>
<dbReference type="GO" id="GO:0000155">
    <property type="term" value="F:phosphorelay sensor kinase activity"/>
    <property type="evidence" value="ECO:0007669"/>
    <property type="project" value="InterPro"/>
</dbReference>
<feature type="modified residue" description="4-aspartylphosphate" evidence="17">
    <location>
        <position position="1121"/>
    </location>
</feature>
<dbReference type="InterPro" id="IPR003661">
    <property type="entry name" value="HisK_dim/P_dom"/>
</dbReference>
<dbReference type="eggNOG" id="COG0784">
    <property type="taxonomic scope" value="Bacteria"/>
</dbReference>
<dbReference type="Pfam" id="PF01627">
    <property type="entry name" value="Hpt"/>
    <property type="match status" value="1"/>
</dbReference>
<dbReference type="InterPro" id="IPR036097">
    <property type="entry name" value="HisK_dim/P_sf"/>
</dbReference>
<dbReference type="InterPro" id="IPR036890">
    <property type="entry name" value="HATPase_C_sf"/>
</dbReference>
<feature type="domain" description="PAS" evidence="20">
    <location>
        <begin position="411"/>
        <end position="459"/>
    </location>
</feature>
<dbReference type="SMART" id="SM00388">
    <property type="entry name" value="HisKA"/>
    <property type="match status" value="1"/>
</dbReference>
<keyword evidence="4" id="KW-1003">Cell membrane</keyword>
<dbReference type="RefSeq" id="WP_013796429.1">
    <property type="nucleotide sequence ID" value="NC_015559.1"/>
</dbReference>
<evidence type="ECO:0000256" key="7">
    <source>
        <dbReference type="ARBA" id="ARBA00022692"/>
    </source>
</evidence>
<dbReference type="PROSITE" id="PS50110">
    <property type="entry name" value="RESPONSE_REGULATORY"/>
    <property type="match status" value="2"/>
</dbReference>
<dbReference type="OrthoDB" id="6110612at2"/>
<dbReference type="Pfam" id="PF01590">
    <property type="entry name" value="GAF"/>
    <property type="match status" value="1"/>
</dbReference>
<evidence type="ECO:0000256" key="16">
    <source>
        <dbReference type="PROSITE-ProRule" id="PRU00110"/>
    </source>
</evidence>
<organism evidence="23 24">
    <name type="scientific">Marinomonas posidonica (strain CECT 7376 / NCIMB 14433 / IVIA-Po-181)</name>
    <dbReference type="NCBI Taxonomy" id="491952"/>
    <lineage>
        <taxon>Bacteria</taxon>
        <taxon>Pseudomonadati</taxon>
        <taxon>Pseudomonadota</taxon>
        <taxon>Gammaproteobacteria</taxon>
        <taxon>Oceanospirillales</taxon>
        <taxon>Oceanospirillaceae</taxon>
        <taxon>Marinomonas</taxon>
    </lineage>
</organism>
<sequence>MSKIEAALNVVQGLVGASYVALVYRNGETISVGTLDKVIYPDALATNMAMQGACRYPDLSAVNNLTPILSDVANLSFCFVEPVRQIQASLVCVGHHTYSKKTAQTEADLASVVTLLSAIGHNDTSEVSQQDLLNLHDNIPALVALVDQDLRYEFVNDTYERRLSLSRHEILGKRIKELIPSEFYGQIEGKLKEALLGASVQYNYQVTLGEGQETRYLKSSYVPRFEAGKVTGLYLCMQDITSQRRAINTLKSLHAVTADNSLSLEDKLERILEVGCQQFALPFGLISQIEGSNYEIKYAVTPNGEVEVGAQFQVDDTYCVHTFNNDLPTSYHHTAESDIQNHPCYQTFTLEAYIGVVIYVGDKRYGTLNFSSPNPKNGGFGEDDYELIKLLSQWVGNAISRHQDELNLRLAEHQKHLILEAIHEGILGISREGEVTFANTASCHILGYQLEDLLGKNVLALLGSTEKKYQSCQPVIESIKTTLETGQRSYSRAEHQSKNGYTFVCEYSCMVVRDDNDVITGAVVSFQDRTEQIRAEQDLHEQKKMFESLFVNAPEAIVFVNKERQIKMVNPAFCELFGYQEEELLEKTTEQLYADESDFTEKGQEYYGEAQKMFDRFHVSYRNKQGHVFHSETIGSRIDAEDGSLVGYIAHVRDVSERMAVEQKMINTNLRLSIAADAAGIGVWELDLKDRSLRWDKWMYRLYGMPSDHEKAPLEVWEDCVYEEDRLRLRDTFERIESIGFTVRPEEDATAISEELDFDFRITRYDGQTRFLKSNAAVVFDDEGVATRLVGVNMDITSRKETEELLRSASEQAVAASKAKSDFLATMSHEIRTPLNGVLGMAELLSGTKLDREQGEQLRVLQDSGESLLELIDGILDFSKIEAGHLSIERVDFDLEKAIFDVVRLLMIKAEEKGIDLLVEYEDSCPRYLVGDVFRIKQVITNLVSNAIKFTHVGHVLVSVKGQVDHQGQVALTMSVKDTGVGIARDVQPHLFSAFVQADSSTTRKFGGTGLGLAITKQLVGLMNGQVALESELNEGSCFSVSLTLTESHAKPRVEHVTDEALLIGKKTIVIDDNETNLTILKNQLASSGIVADTESQPRKGLSRIHWAYENQQPYDIIVLDYMMPDLDGLMLSKKIREFCGSLYQPTILITSSAGLLSHQELTDAGINLCIAKPMGALSLKKGLAYCVSKEVLAYQVSTEEPNKPDQDNTDQTYLQEDGRCGRILVVEDMKANMAVAHGVLSRMGFEVLEATNGELGVESWHQHQPDLILMDLHMPVMDGLTAMRRIRQAEKVEQLNRVPIFALTADIMPETSAEVFRAGGDGVVPKPFKQIHLTQLIEEWLPNKNHPSFSTRDVIQPAETEMSSDRTCFIDVSVLEELKQALGDDVQLLVNAFYEDVDQIMDDFNKIDFSENEFENITRLSHSLKSVSQNVGAISLSEMAAKLEVEGRLGQVVSFDQDVKNMLITYQKVKNELQRVMANL</sequence>
<dbReference type="InterPro" id="IPR003594">
    <property type="entry name" value="HATPase_dom"/>
</dbReference>
<evidence type="ECO:0000256" key="14">
    <source>
        <dbReference type="ARBA" id="ARBA00064003"/>
    </source>
</evidence>
<dbReference type="SMART" id="SM00448">
    <property type="entry name" value="REC"/>
    <property type="match status" value="2"/>
</dbReference>
<evidence type="ECO:0000256" key="13">
    <source>
        <dbReference type="ARBA" id="ARBA00023136"/>
    </source>
</evidence>
<dbReference type="SUPFAM" id="SSF52172">
    <property type="entry name" value="CheY-like"/>
    <property type="match status" value="2"/>
</dbReference>
<dbReference type="SMART" id="SM00086">
    <property type="entry name" value="PAC"/>
    <property type="match status" value="4"/>
</dbReference>
<dbReference type="EC" id="2.7.13.3" evidence="3"/>
<dbReference type="InterPro" id="IPR008207">
    <property type="entry name" value="Sig_transdc_His_kin_Hpt_dom"/>
</dbReference>
<feature type="domain" description="HPt" evidence="22">
    <location>
        <begin position="1383"/>
        <end position="1481"/>
    </location>
</feature>
<dbReference type="InterPro" id="IPR029016">
    <property type="entry name" value="GAF-like_dom_sf"/>
</dbReference>
<keyword evidence="8" id="KW-0547">Nucleotide-binding</keyword>
<dbReference type="InterPro" id="IPR035965">
    <property type="entry name" value="PAS-like_dom_sf"/>
</dbReference>
<comment type="catalytic activity">
    <reaction evidence="1">
        <text>ATP + protein L-histidine = ADP + protein N-phospho-L-histidine.</text>
        <dbReference type="EC" id="2.7.13.3"/>
    </reaction>
</comment>
<comment type="subcellular location">
    <subcellularLocation>
        <location evidence="2">Cell membrane</location>
        <topology evidence="2">Multi-pass membrane protein</topology>
    </subcellularLocation>
</comment>
<keyword evidence="24" id="KW-1185">Reference proteome</keyword>
<evidence type="ECO:0000259" key="18">
    <source>
        <dbReference type="PROSITE" id="PS50109"/>
    </source>
</evidence>
<dbReference type="Pfam" id="PF08448">
    <property type="entry name" value="PAS_4"/>
    <property type="match status" value="1"/>
</dbReference>
<dbReference type="CDD" id="cd17546">
    <property type="entry name" value="REC_hyHK_CKI1_RcsC-like"/>
    <property type="match status" value="2"/>
</dbReference>
<keyword evidence="5 17" id="KW-0597">Phosphoprotein</keyword>
<dbReference type="SUPFAM" id="SSF47226">
    <property type="entry name" value="Histidine-containing phosphotransfer domain, HPT domain"/>
    <property type="match status" value="1"/>
</dbReference>
<dbReference type="Pfam" id="PF02518">
    <property type="entry name" value="HATPase_c"/>
    <property type="match status" value="1"/>
</dbReference>
<dbReference type="InterPro" id="IPR004358">
    <property type="entry name" value="Sig_transdc_His_kin-like_C"/>
</dbReference>
<dbReference type="FunFam" id="1.10.287.130:FF:000002">
    <property type="entry name" value="Two-component osmosensing histidine kinase"/>
    <property type="match status" value="1"/>
</dbReference>
<keyword evidence="9 23" id="KW-0418">Kinase</keyword>
<dbReference type="Pfam" id="PF00512">
    <property type="entry name" value="HisKA"/>
    <property type="match status" value="1"/>
</dbReference>
<evidence type="ECO:0000313" key="23">
    <source>
        <dbReference type="EMBL" id="AEF54954.1"/>
    </source>
</evidence>
<feature type="domain" description="Response regulatory" evidence="19">
    <location>
        <begin position="1067"/>
        <end position="1188"/>
    </location>
</feature>
<dbReference type="CDD" id="cd16922">
    <property type="entry name" value="HATPase_EvgS-ArcB-TorS-like"/>
    <property type="match status" value="1"/>
</dbReference>
<dbReference type="KEGG" id="mpc:Mar181_1916"/>
<evidence type="ECO:0000256" key="11">
    <source>
        <dbReference type="ARBA" id="ARBA00022989"/>
    </source>
</evidence>
<dbReference type="STRING" id="491952.Mar181_1916"/>
<dbReference type="HOGENOM" id="CLU_004418_0_0_6"/>
<dbReference type="InterPro" id="IPR003018">
    <property type="entry name" value="GAF"/>
</dbReference>
<evidence type="ECO:0000313" key="24">
    <source>
        <dbReference type="Proteomes" id="UP000009230"/>
    </source>
</evidence>
<dbReference type="InterPro" id="IPR001610">
    <property type="entry name" value="PAC"/>
</dbReference>
<dbReference type="InterPro" id="IPR011006">
    <property type="entry name" value="CheY-like_superfamily"/>
</dbReference>